<dbReference type="RefSeq" id="WP_091828417.1">
    <property type="nucleotide sequence ID" value="NZ_FNZK01000001.1"/>
</dbReference>
<evidence type="ECO:0000256" key="3">
    <source>
        <dbReference type="ARBA" id="ARBA00006351"/>
    </source>
</evidence>
<dbReference type="PANTHER" id="PTHR13778">
    <property type="entry name" value="GLYCOSYLTRANSFERASE 8 DOMAIN-CONTAINING PROTEIN"/>
    <property type="match status" value="1"/>
</dbReference>
<dbReference type="Pfam" id="PF01501">
    <property type="entry name" value="Glyco_transf_8"/>
    <property type="match status" value="1"/>
</dbReference>
<evidence type="ECO:0000259" key="9">
    <source>
        <dbReference type="Pfam" id="PF08437"/>
    </source>
</evidence>
<dbReference type="Proteomes" id="UP000199662">
    <property type="component" value="Unassembled WGS sequence"/>
</dbReference>
<evidence type="ECO:0000256" key="2">
    <source>
        <dbReference type="ARBA" id="ARBA00004713"/>
    </source>
</evidence>
<dbReference type="EMBL" id="FNZK01000001">
    <property type="protein sequence ID" value="SEI83960.1"/>
    <property type="molecule type" value="Genomic_DNA"/>
</dbReference>
<dbReference type="Gene3D" id="3.90.550.10">
    <property type="entry name" value="Spore Coat Polysaccharide Biosynthesis Protein SpsA, Chain A"/>
    <property type="match status" value="1"/>
</dbReference>
<keyword evidence="7" id="KW-0460">Magnesium</keyword>
<evidence type="ECO:0000256" key="6">
    <source>
        <dbReference type="ARBA" id="ARBA00022723"/>
    </source>
</evidence>
<keyword evidence="4 10" id="KW-0328">Glycosyltransferase</keyword>
<accession>A0A1H6U6K0</accession>
<evidence type="ECO:0000256" key="8">
    <source>
        <dbReference type="ARBA" id="ARBA00022985"/>
    </source>
</evidence>
<evidence type="ECO:0000256" key="7">
    <source>
        <dbReference type="ARBA" id="ARBA00022842"/>
    </source>
</evidence>
<dbReference type="InterPro" id="IPR013645">
    <property type="entry name" value="Glyco_transf_8N"/>
</dbReference>
<evidence type="ECO:0000256" key="5">
    <source>
        <dbReference type="ARBA" id="ARBA00022679"/>
    </source>
</evidence>
<feature type="domain" description="Glycosyl transferase family 8 C-terminal" evidence="9">
    <location>
        <begin position="266"/>
        <end position="319"/>
    </location>
</feature>
<evidence type="ECO:0000256" key="4">
    <source>
        <dbReference type="ARBA" id="ARBA00022676"/>
    </source>
</evidence>
<dbReference type="InterPro" id="IPR029044">
    <property type="entry name" value="Nucleotide-diphossugar_trans"/>
</dbReference>
<comment type="similarity">
    <text evidence="3">Belongs to the glycosyltransferase 8 family.</text>
</comment>
<dbReference type="AlphaFoldDB" id="A0A1H6U6K0"/>
<dbReference type="InterPro" id="IPR050748">
    <property type="entry name" value="Glycosyltrans_8_dom-fam"/>
</dbReference>
<reference evidence="10 11" key="1">
    <citation type="submission" date="2016-10" db="EMBL/GenBank/DDBJ databases">
        <authorList>
            <person name="de Groot N.N."/>
        </authorList>
    </citation>
    <scope>NUCLEOTIDE SEQUENCE [LARGE SCALE GENOMIC DNA]</scope>
    <source>
        <strain evidence="10 11">DSM 2179</strain>
    </source>
</reference>
<keyword evidence="5 10" id="KW-0808">Transferase</keyword>
<evidence type="ECO:0000256" key="1">
    <source>
        <dbReference type="ARBA" id="ARBA00001946"/>
    </source>
</evidence>
<dbReference type="STRING" id="84035.SAMN05660742_101198"/>
<dbReference type="PANTHER" id="PTHR13778:SF47">
    <property type="entry name" value="LIPOPOLYSACCHARIDE 1,3-GALACTOSYLTRANSFERASE"/>
    <property type="match status" value="1"/>
</dbReference>
<dbReference type="Pfam" id="PF08437">
    <property type="entry name" value="Glyco_transf_8C"/>
    <property type="match status" value="1"/>
</dbReference>
<dbReference type="CDD" id="cd04194">
    <property type="entry name" value="GT8_A4GalT_like"/>
    <property type="match status" value="1"/>
</dbReference>
<organism evidence="10 11">
    <name type="scientific">Propionispira arboris</name>
    <dbReference type="NCBI Taxonomy" id="84035"/>
    <lineage>
        <taxon>Bacteria</taxon>
        <taxon>Bacillati</taxon>
        <taxon>Bacillota</taxon>
        <taxon>Negativicutes</taxon>
        <taxon>Selenomonadales</taxon>
        <taxon>Selenomonadaceae</taxon>
        <taxon>Propionispira</taxon>
    </lineage>
</organism>
<proteinExistence type="inferred from homology"/>
<protein>
    <submittedName>
        <fullName evidence="10">UDP-D-galactose:(Glucosyl)LPS alpha-1,3-D-galactosyltransferase</fullName>
    </submittedName>
</protein>
<name>A0A1H6U6K0_9FIRM</name>
<dbReference type="InterPro" id="IPR002495">
    <property type="entry name" value="Glyco_trans_8"/>
</dbReference>
<comment type="cofactor">
    <cofactor evidence="1">
        <name>Mg(2+)</name>
        <dbReference type="ChEBI" id="CHEBI:18420"/>
    </cofactor>
</comment>
<evidence type="ECO:0000313" key="10">
    <source>
        <dbReference type="EMBL" id="SEI83960.1"/>
    </source>
</evidence>
<dbReference type="GO" id="GO:0008918">
    <property type="term" value="F:lipopolysaccharide 3-alpha-galactosyltransferase activity"/>
    <property type="evidence" value="ECO:0007669"/>
    <property type="project" value="InterPro"/>
</dbReference>
<gene>
    <name evidence="10" type="ORF">SAMN05660742_101198</name>
</gene>
<sequence length="324" mass="38316">MELFDNIILKIEQINMKRNVEECQTDFHIAFGIDKNFARGMGILMDSIHCHNQEKNISFHVFTDGIEQQDLAKLQELTQYNNISIKIYYINIEAFRNLPTTLAWSYATYYRFIMGKVLHGLVDKVLYIDADILCIGMLDKLQTMDMKGNIVLAISEEGKFNVNRLSLKNGKYFNAGFLYIDINKWNDAQIAEQAVALLTENPEKYTYLDQDVLNILLDGKTLFIAQQWNYLYDMRKMDNKPPKDVIFIHFIGDKPWQHWSEHHFMVKLYQKYAQKTPWANVPLVKPKHYKEKKRMARSYRKRNMYLQALYWYLAYAVAKIKAKS</sequence>
<keyword evidence="8" id="KW-0448">Lipopolysaccharide biosynthesis</keyword>
<comment type="pathway">
    <text evidence="2">Bacterial outer membrane biogenesis; LPS core biosynthesis.</text>
</comment>
<keyword evidence="6" id="KW-0479">Metal-binding</keyword>
<dbReference type="GO" id="GO:0046872">
    <property type="term" value="F:metal ion binding"/>
    <property type="evidence" value="ECO:0007669"/>
    <property type="project" value="UniProtKB-KW"/>
</dbReference>
<dbReference type="SUPFAM" id="SSF53448">
    <property type="entry name" value="Nucleotide-diphospho-sugar transferases"/>
    <property type="match status" value="1"/>
</dbReference>
<evidence type="ECO:0000313" key="11">
    <source>
        <dbReference type="Proteomes" id="UP000199662"/>
    </source>
</evidence>
<keyword evidence="11" id="KW-1185">Reference proteome</keyword>